<feature type="non-terminal residue" evidence="2">
    <location>
        <position position="1"/>
    </location>
</feature>
<dbReference type="Gene3D" id="3.90.950.20">
    <property type="entry name" value="CinA-like"/>
    <property type="match status" value="1"/>
</dbReference>
<name>A0A3B0Y3N8_9ZZZZ</name>
<dbReference type="InterPro" id="IPR008136">
    <property type="entry name" value="CinA_C"/>
</dbReference>
<keyword evidence="2" id="KW-0378">Hydrolase</keyword>
<reference evidence="2" key="1">
    <citation type="submission" date="2018-06" db="EMBL/GenBank/DDBJ databases">
        <authorList>
            <person name="Zhirakovskaya E."/>
        </authorList>
    </citation>
    <scope>NUCLEOTIDE SEQUENCE</scope>
</reference>
<dbReference type="NCBIfam" id="TIGR00199">
    <property type="entry name" value="PncC_domain"/>
    <property type="match status" value="1"/>
</dbReference>
<sequence>KNMNEADILNLIQQLAPRLIEKNRVLATAESCTGGWIAKSITDMDGSSHWFDCSIISYSNASKQALLGVKAPTLDAYGAVSQTVVEEMVLGLLNRCNANIGIAISGVAGPGGGSDEKPVGTVWIAWAIPGELIESTRFQFDGDRSGVRLQGVFEALKGVERLLLSATGGQSGG</sequence>
<dbReference type="GO" id="GO:0019159">
    <property type="term" value="F:nicotinamide-nucleotide amidase activity"/>
    <property type="evidence" value="ECO:0007669"/>
    <property type="project" value="UniProtKB-EC"/>
</dbReference>
<evidence type="ECO:0000313" key="2">
    <source>
        <dbReference type="EMBL" id="VAW71450.1"/>
    </source>
</evidence>
<dbReference type="SUPFAM" id="SSF142433">
    <property type="entry name" value="CinA-like"/>
    <property type="match status" value="1"/>
</dbReference>
<organism evidence="2">
    <name type="scientific">hydrothermal vent metagenome</name>
    <dbReference type="NCBI Taxonomy" id="652676"/>
    <lineage>
        <taxon>unclassified sequences</taxon>
        <taxon>metagenomes</taxon>
        <taxon>ecological metagenomes</taxon>
    </lineage>
</organism>
<dbReference type="EC" id="3.5.1.42" evidence="2"/>
<dbReference type="EMBL" id="UOFJ01000602">
    <property type="protein sequence ID" value="VAW71450.1"/>
    <property type="molecule type" value="Genomic_DNA"/>
</dbReference>
<evidence type="ECO:0000259" key="1">
    <source>
        <dbReference type="Pfam" id="PF02464"/>
    </source>
</evidence>
<accession>A0A3B0Y3N8</accession>
<gene>
    <name evidence="2" type="ORF">MNBD_GAMMA10-1349</name>
</gene>
<proteinExistence type="predicted"/>
<protein>
    <submittedName>
        <fullName evidence="2">Nicotinamide-nucleotide amidase</fullName>
        <ecNumber evidence="2">3.5.1.42</ecNumber>
    </submittedName>
</protein>
<dbReference type="Pfam" id="PF02464">
    <property type="entry name" value="CinA"/>
    <property type="match status" value="1"/>
</dbReference>
<feature type="domain" description="CinA C-terminal" evidence="1">
    <location>
        <begin position="11"/>
        <end position="162"/>
    </location>
</feature>
<dbReference type="InterPro" id="IPR036653">
    <property type="entry name" value="CinA-like_C"/>
</dbReference>
<dbReference type="AlphaFoldDB" id="A0A3B0Y3N8"/>